<comment type="caution">
    <text evidence="2">The sequence shown here is derived from an EMBL/GenBank/DDBJ whole genome shotgun (WGS) entry which is preliminary data.</text>
</comment>
<dbReference type="Pfam" id="PF09643">
    <property type="entry name" value="YopX"/>
    <property type="match status" value="1"/>
</dbReference>
<dbReference type="Gene3D" id="2.30.30.290">
    <property type="entry name" value="YopX-like domains"/>
    <property type="match status" value="1"/>
</dbReference>
<dbReference type="EMBL" id="MAEI02000001">
    <property type="protein sequence ID" value="MEO1783262.1"/>
    <property type="molecule type" value="Genomic_DNA"/>
</dbReference>
<name>A0ABV0F5I2_9ENTE</name>
<reference evidence="2" key="2">
    <citation type="submission" date="2024-02" db="EMBL/GenBank/DDBJ databases">
        <title>The Genome Sequence of Enterococcus diestrammenae JM9A.</title>
        <authorList>
            <person name="Earl A."/>
            <person name="Manson A."/>
            <person name="Gilmore M."/>
            <person name="Sanders J."/>
            <person name="Shea T."/>
            <person name="Howe W."/>
            <person name="Livny J."/>
            <person name="Cuomo C."/>
            <person name="Neafsey D."/>
            <person name="Birren B."/>
        </authorList>
    </citation>
    <scope>NUCLEOTIDE SEQUENCE</scope>
    <source>
        <strain evidence="2">JM9A</strain>
    </source>
</reference>
<evidence type="ECO:0000313" key="2">
    <source>
        <dbReference type="EMBL" id="MEO1783262.1"/>
    </source>
</evidence>
<organism evidence="2 3">
    <name type="scientific">Enterococcus diestrammenae</name>
    <dbReference type="NCBI Taxonomy" id="1155073"/>
    <lineage>
        <taxon>Bacteria</taxon>
        <taxon>Bacillati</taxon>
        <taxon>Bacillota</taxon>
        <taxon>Bacilli</taxon>
        <taxon>Lactobacillales</taxon>
        <taxon>Enterococcaceae</taxon>
        <taxon>Enterococcus</taxon>
    </lineage>
</organism>
<proteinExistence type="predicted"/>
<dbReference type="SUPFAM" id="SSF159006">
    <property type="entry name" value="YopX-like"/>
    <property type="match status" value="1"/>
</dbReference>
<dbReference type="InterPro" id="IPR019096">
    <property type="entry name" value="YopX_protein"/>
</dbReference>
<reference evidence="2" key="1">
    <citation type="submission" date="2016-06" db="EMBL/GenBank/DDBJ databases">
        <authorList>
            <person name="Van Tyne D."/>
        </authorList>
    </citation>
    <scope>NUCLEOTIDE SEQUENCE</scope>
    <source>
        <strain evidence="2">JM9A</strain>
    </source>
</reference>
<keyword evidence="3" id="KW-1185">Reference proteome</keyword>
<gene>
    <name evidence="2" type="ORF">BAU18_002882</name>
</gene>
<dbReference type="Proteomes" id="UP001429357">
    <property type="component" value="Unassembled WGS sequence"/>
</dbReference>
<protein>
    <recommendedName>
        <fullName evidence="1">YopX protein domain-containing protein</fullName>
    </recommendedName>
</protein>
<sequence length="146" mass="16856">MIPKFRSWVENIRHPEFSFMQYAPEFNGEINKIFENDGEIQHGVKVSYMQSTGLKDKNGVEIYVGDIVRHSHIVTDISIVRFGEFGVPNMEEQSYQDCAVGFYYENASEFKDIEPFNMTMPLNSDYVKDVLVNGNIYANPELLNNL</sequence>
<accession>A0ABV0F5I2</accession>
<dbReference type="InterPro" id="IPR023385">
    <property type="entry name" value="YopX-like_C"/>
</dbReference>
<feature type="domain" description="YopX protein" evidence="1">
    <location>
        <begin position="23"/>
        <end position="143"/>
    </location>
</feature>
<evidence type="ECO:0000259" key="1">
    <source>
        <dbReference type="Pfam" id="PF09643"/>
    </source>
</evidence>
<evidence type="ECO:0000313" key="3">
    <source>
        <dbReference type="Proteomes" id="UP001429357"/>
    </source>
</evidence>
<dbReference type="RefSeq" id="WP_161868662.1">
    <property type="nucleotide sequence ID" value="NZ_MAEI02000001.1"/>
</dbReference>